<evidence type="ECO:0000313" key="4">
    <source>
        <dbReference type="EMBL" id="KAF3340740.1"/>
    </source>
</evidence>
<dbReference type="Proteomes" id="UP000623129">
    <property type="component" value="Unassembled WGS sequence"/>
</dbReference>
<evidence type="ECO:0000313" key="5">
    <source>
        <dbReference type="Proteomes" id="UP000623129"/>
    </source>
</evidence>
<gene>
    <name evidence="4" type="ORF">FCM35_KLT09584</name>
</gene>
<dbReference type="InterPro" id="IPR055170">
    <property type="entry name" value="GFO_IDH_MocA-like_dom"/>
</dbReference>
<evidence type="ECO:0000256" key="1">
    <source>
        <dbReference type="ARBA" id="ARBA00010928"/>
    </source>
</evidence>
<dbReference type="InterPro" id="IPR000683">
    <property type="entry name" value="Gfo/Idh/MocA-like_OxRdtase_N"/>
</dbReference>
<dbReference type="PANTHER" id="PTHR46368">
    <property type="match status" value="1"/>
</dbReference>
<dbReference type="Gene3D" id="3.30.360.10">
    <property type="entry name" value="Dihydrodipicolinate Reductase, domain 2"/>
    <property type="match status" value="1"/>
</dbReference>
<accession>A0A833VSU2</accession>
<reference evidence="4" key="1">
    <citation type="submission" date="2020-01" db="EMBL/GenBank/DDBJ databases">
        <title>Genome sequence of Kobresia littledalei, the first chromosome-level genome in the family Cyperaceae.</title>
        <authorList>
            <person name="Qu G."/>
        </authorList>
    </citation>
    <scope>NUCLEOTIDE SEQUENCE</scope>
    <source>
        <strain evidence="4">C.B.Clarke</strain>
        <tissue evidence="4">Leaf</tissue>
    </source>
</reference>
<feature type="domain" description="Gfo/Idh/MocA-like oxidoreductase N-terminal" evidence="2">
    <location>
        <begin position="6"/>
        <end position="125"/>
    </location>
</feature>
<dbReference type="InterPro" id="IPR036291">
    <property type="entry name" value="NAD(P)-bd_dom_sf"/>
</dbReference>
<dbReference type="GO" id="GO:0000166">
    <property type="term" value="F:nucleotide binding"/>
    <property type="evidence" value="ECO:0007669"/>
    <property type="project" value="InterPro"/>
</dbReference>
<proteinExistence type="inferred from homology"/>
<dbReference type="Pfam" id="PF22725">
    <property type="entry name" value="GFO_IDH_MocA_C3"/>
    <property type="match status" value="1"/>
</dbReference>
<dbReference type="SUPFAM" id="SSF55347">
    <property type="entry name" value="Glyceraldehyde-3-phosphate dehydrogenase-like, C-terminal domain"/>
    <property type="match status" value="1"/>
</dbReference>
<organism evidence="4 5">
    <name type="scientific">Carex littledalei</name>
    <dbReference type="NCBI Taxonomy" id="544730"/>
    <lineage>
        <taxon>Eukaryota</taxon>
        <taxon>Viridiplantae</taxon>
        <taxon>Streptophyta</taxon>
        <taxon>Embryophyta</taxon>
        <taxon>Tracheophyta</taxon>
        <taxon>Spermatophyta</taxon>
        <taxon>Magnoliopsida</taxon>
        <taxon>Liliopsida</taxon>
        <taxon>Poales</taxon>
        <taxon>Cyperaceae</taxon>
        <taxon>Cyperoideae</taxon>
        <taxon>Cariceae</taxon>
        <taxon>Carex</taxon>
        <taxon>Carex subgen. Euthyceras</taxon>
    </lineage>
</organism>
<sequence>MSTSPIRFGIIGCAEIASKVARAISLSPNATLIAVGSRSIDKARKFISDNALPASTVPLTPYDAVLNHPSVDAVYVPLPTSLHVTWAVAAAKKGKHVLLEKPTALCVEELDVILQACRENRVQFMDSTMLMHHPRTEKMRELITDPTRFGEVKTVDSIFTYSADENFLQNDIRVKPDLDALGALGDVGWYCIRSILWANSYQLPETAVALRGPVKNNAGVLLSCGAQLLWPDGRTATLNCSFLAHLSMQLTVIGTKGLLNVSDFVIPYEEGKTSFAFVTDASELATGWDPVPSKHEVLTDLPQEARMVQEFARLVKLIKEEGKEPETKWPEISRKTQLVIDAVKKSVDNGFEPVEIIG</sequence>
<name>A0A833VSU2_9POAL</name>
<dbReference type="AlphaFoldDB" id="A0A833VSU2"/>
<dbReference type="EMBL" id="SWLB01000002">
    <property type="protein sequence ID" value="KAF3340740.1"/>
    <property type="molecule type" value="Genomic_DNA"/>
</dbReference>
<comment type="similarity">
    <text evidence="1">Belongs to the Gfo/Idh/MocA family.</text>
</comment>
<dbReference type="SUPFAM" id="SSF51735">
    <property type="entry name" value="NAD(P)-binding Rossmann-fold domains"/>
    <property type="match status" value="1"/>
</dbReference>
<keyword evidence="5" id="KW-1185">Reference proteome</keyword>
<dbReference type="OrthoDB" id="2129491at2759"/>
<dbReference type="PANTHER" id="PTHR46368:SF4">
    <property type="entry name" value="OS10G0403700 PROTEIN"/>
    <property type="match status" value="1"/>
</dbReference>
<dbReference type="Gene3D" id="3.40.50.720">
    <property type="entry name" value="NAD(P)-binding Rossmann-like Domain"/>
    <property type="match status" value="1"/>
</dbReference>
<feature type="domain" description="GFO/IDH/MocA-like oxidoreductase" evidence="3">
    <location>
        <begin position="138"/>
        <end position="259"/>
    </location>
</feature>
<evidence type="ECO:0000259" key="2">
    <source>
        <dbReference type="Pfam" id="PF01408"/>
    </source>
</evidence>
<dbReference type="Pfam" id="PF01408">
    <property type="entry name" value="GFO_IDH_MocA"/>
    <property type="match status" value="1"/>
</dbReference>
<protein>
    <submittedName>
        <fullName evidence="4">Oxidoreductase family, NAD-binding Rossmann fold</fullName>
    </submittedName>
</protein>
<evidence type="ECO:0000259" key="3">
    <source>
        <dbReference type="Pfam" id="PF22725"/>
    </source>
</evidence>
<comment type="caution">
    <text evidence="4">The sequence shown here is derived from an EMBL/GenBank/DDBJ whole genome shotgun (WGS) entry which is preliminary data.</text>
</comment>